<dbReference type="Proteomes" id="UP000005801">
    <property type="component" value="Unassembled WGS sequence"/>
</dbReference>
<keyword evidence="2" id="KW-1185">Reference proteome</keyword>
<dbReference type="AlphaFoldDB" id="A6GJ61"/>
<name>A6GJ61_9BACT</name>
<dbReference type="EMBL" id="ABCS01000149">
    <property type="protein sequence ID" value="EDM74099.1"/>
    <property type="molecule type" value="Genomic_DNA"/>
</dbReference>
<accession>A6GJ61</accession>
<organism evidence="1 2">
    <name type="scientific">Plesiocystis pacifica SIR-1</name>
    <dbReference type="NCBI Taxonomy" id="391625"/>
    <lineage>
        <taxon>Bacteria</taxon>
        <taxon>Pseudomonadati</taxon>
        <taxon>Myxococcota</taxon>
        <taxon>Polyangia</taxon>
        <taxon>Nannocystales</taxon>
        <taxon>Nannocystaceae</taxon>
        <taxon>Plesiocystis</taxon>
    </lineage>
</organism>
<comment type="caution">
    <text evidence="1">The sequence shown here is derived from an EMBL/GenBank/DDBJ whole genome shotgun (WGS) entry which is preliminary data.</text>
</comment>
<evidence type="ECO:0000313" key="2">
    <source>
        <dbReference type="Proteomes" id="UP000005801"/>
    </source>
</evidence>
<evidence type="ECO:0000313" key="1">
    <source>
        <dbReference type="EMBL" id="EDM74099.1"/>
    </source>
</evidence>
<dbReference type="NCBIfam" id="TIGR01167">
    <property type="entry name" value="LPXTG_anchor"/>
    <property type="match status" value="1"/>
</dbReference>
<proteinExistence type="predicted"/>
<protein>
    <submittedName>
        <fullName evidence="1">Uncharacterized protein</fullName>
    </submittedName>
</protein>
<reference evidence="1 2" key="1">
    <citation type="submission" date="2007-06" db="EMBL/GenBank/DDBJ databases">
        <authorList>
            <person name="Shimkets L."/>
            <person name="Ferriera S."/>
            <person name="Johnson J."/>
            <person name="Kravitz S."/>
            <person name="Beeson K."/>
            <person name="Sutton G."/>
            <person name="Rogers Y.-H."/>
            <person name="Friedman R."/>
            <person name="Frazier M."/>
            <person name="Venter J.C."/>
        </authorList>
    </citation>
    <scope>NUCLEOTIDE SEQUENCE [LARGE SCALE GENOMIC DNA]</scope>
    <source>
        <strain evidence="1 2">SIR-1</strain>
    </source>
</reference>
<sequence>MATSLRSNQPQRSTAVLVDSPFSAQFGGFVSNPDLWIPSGCAPLEATGVLSAVEDERFVALEPGEGTLEILTVLTTCTNAPEFQGAEPDRWTVHAHTLDEASAVWAFGDDDLAGSLSPGPALTFPEALGQLRGVDEGPIPVVAGSPFSFSPTLALAGADGLVELRHDSDSLQLELEPHDESLRLRNPDGTPRLRIEGALVEGDSVESSVLVFDQELPLPAIEAVPLASVERLELVPAYFRSPDDRRPWGAPAGLLATGFDAEGRRVYGLPTSWTVTRGHQRAAASPSADILQLGASCVEPTDEAQARTVEVEVRVGALIETATFEWTALPGDIDPETTELPLCDPPPGCACTSTGASSDSPHRAGAGLALIGLAALYRRRRRRRRRRRLQPRRASAASS</sequence>
<gene>
    <name evidence="1" type="ORF">PPSIR1_16205</name>
</gene>